<evidence type="ECO:0008006" key="10">
    <source>
        <dbReference type="Google" id="ProtNLM"/>
    </source>
</evidence>
<sequence>KRDINYGAEISVLDTRLNFEVNYYDNKVTDLLDDVRLPVSVGRGSSVVNSGILSNKGWEISTRIEAIKNADWLWEIGGNITTVKNNLEKVYYRNEPNVSSLLPQHVEGYAVNSWFGYKFDHINPTNGHVMAVAQTVDVNGNIDGEEVIDLSGISSADLQSNYRTFYLGQQNPTLYGGFNTQLRYQNITMRANFVFAMGNKIMSFQDRREGPSGLTDDITAARTNRLKNQQYRWTQPGDITDIPAYSSNYSNYASYLITKDLEKGAYIKCTEVGFSWRANPNMFNKVVRQLTIGLYANNLFTISPYSGTDPEIQMAFGYPTTPSYIFSLNVGF</sequence>
<dbReference type="InterPro" id="IPR039426">
    <property type="entry name" value="TonB-dep_rcpt-like"/>
</dbReference>
<evidence type="ECO:0000313" key="8">
    <source>
        <dbReference type="EMBL" id="HIX54494.1"/>
    </source>
</evidence>
<keyword evidence="6 7" id="KW-0998">Cell outer membrane</keyword>
<dbReference type="InterPro" id="IPR036942">
    <property type="entry name" value="Beta-barrel_TonB_sf"/>
</dbReference>
<protein>
    <recommendedName>
        <fullName evidence="10">SusC/RagA family TonB-linked outer membrane protein</fullName>
    </recommendedName>
</protein>
<dbReference type="Proteomes" id="UP000824156">
    <property type="component" value="Unassembled WGS sequence"/>
</dbReference>
<keyword evidence="2 7" id="KW-0813">Transport</keyword>
<evidence type="ECO:0000256" key="1">
    <source>
        <dbReference type="ARBA" id="ARBA00004571"/>
    </source>
</evidence>
<reference evidence="8" key="2">
    <citation type="submission" date="2021-04" db="EMBL/GenBank/DDBJ databases">
        <authorList>
            <person name="Gilroy R."/>
        </authorList>
    </citation>
    <scope>NUCLEOTIDE SEQUENCE</scope>
    <source>
        <strain evidence="8">1719</strain>
    </source>
</reference>
<dbReference type="AlphaFoldDB" id="A0A9D1W8C3"/>
<dbReference type="EMBL" id="DXEZ01000156">
    <property type="protein sequence ID" value="HIX54494.1"/>
    <property type="molecule type" value="Genomic_DNA"/>
</dbReference>
<evidence type="ECO:0000256" key="5">
    <source>
        <dbReference type="ARBA" id="ARBA00023136"/>
    </source>
</evidence>
<evidence type="ECO:0000256" key="3">
    <source>
        <dbReference type="ARBA" id="ARBA00022452"/>
    </source>
</evidence>
<dbReference type="PROSITE" id="PS52016">
    <property type="entry name" value="TONB_DEPENDENT_REC_3"/>
    <property type="match status" value="1"/>
</dbReference>
<dbReference type="Gene3D" id="2.40.170.20">
    <property type="entry name" value="TonB-dependent receptor, beta-barrel domain"/>
    <property type="match status" value="1"/>
</dbReference>
<evidence type="ECO:0000256" key="6">
    <source>
        <dbReference type="ARBA" id="ARBA00023237"/>
    </source>
</evidence>
<dbReference type="GO" id="GO:0009279">
    <property type="term" value="C:cell outer membrane"/>
    <property type="evidence" value="ECO:0007669"/>
    <property type="project" value="UniProtKB-SubCell"/>
</dbReference>
<accession>A0A9D1W8C3</accession>
<keyword evidence="3 7" id="KW-1134">Transmembrane beta strand</keyword>
<evidence type="ECO:0000256" key="7">
    <source>
        <dbReference type="PROSITE-ProRule" id="PRU01360"/>
    </source>
</evidence>
<dbReference type="SUPFAM" id="SSF56935">
    <property type="entry name" value="Porins"/>
    <property type="match status" value="1"/>
</dbReference>
<evidence type="ECO:0000256" key="4">
    <source>
        <dbReference type="ARBA" id="ARBA00022692"/>
    </source>
</evidence>
<comment type="subcellular location">
    <subcellularLocation>
        <location evidence="1 7">Cell outer membrane</location>
        <topology evidence="1 7">Multi-pass membrane protein</topology>
    </subcellularLocation>
</comment>
<keyword evidence="5 7" id="KW-0472">Membrane</keyword>
<gene>
    <name evidence="8" type="ORF">H9853_05660</name>
</gene>
<feature type="non-terminal residue" evidence="8">
    <location>
        <position position="1"/>
    </location>
</feature>
<reference evidence="8" key="1">
    <citation type="journal article" date="2021" name="PeerJ">
        <title>Extensive microbial diversity within the chicken gut microbiome revealed by metagenomics and culture.</title>
        <authorList>
            <person name="Gilroy R."/>
            <person name="Ravi A."/>
            <person name="Getino M."/>
            <person name="Pursley I."/>
            <person name="Horton D.L."/>
            <person name="Alikhan N.F."/>
            <person name="Baker D."/>
            <person name="Gharbi K."/>
            <person name="Hall N."/>
            <person name="Watson M."/>
            <person name="Adriaenssens E.M."/>
            <person name="Foster-Nyarko E."/>
            <person name="Jarju S."/>
            <person name="Secka A."/>
            <person name="Antonio M."/>
            <person name="Oren A."/>
            <person name="Chaudhuri R.R."/>
            <person name="La Ragione R."/>
            <person name="Hildebrand F."/>
            <person name="Pallen M.J."/>
        </authorList>
    </citation>
    <scope>NUCLEOTIDE SEQUENCE</scope>
    <source>
        <strain evidence="8">1719</strain>
    </source>
</reference>
<evidence type="ECO:0000313" key="9">
    <source>
        <dbReference type="Proteomes" id="UP000824156"/>
    </source>
</evidence>
<name>A0A9D1W8C3_9SPHI</name>
<comment type="similarity">
    <text evidence="7">Belongs to the TonB-dependent receptor family.</text>
</comment>
<proteinExistence type="inferred from homology"/>
<comment type="caution">
    <text evidence="8">The sequence shown here is derived from an EMBL/GenBank/DDBJ whole genome shotgun (WGS) entry which is preliminary data.</text>
</comment>
<keyword evidence="4 7" id="KW-0812">Transmembrane</keyword>
<organism evidence="8 9">
    <name type="scientific">Candidatus Sphingobacterium stercoripullorum</name>
    <dbReference type="NCBI Taxonomy" id="2838759"/>
    <lineage>
        <taxon>Bacteria</taxon>
        <taxon>Pseudomonadati</taxon>
        <taxon>Bacteroidota</taxon>
        <taxon>Sphingobacteriia</taxon>
        <taxon>Sphingobacteriales</taxon>
        <taxon>Sphingobacteriaceae</taxon>
        <taxon>Sphingobacterium</taxon>
    </lineage>
</organism>
<evidence type="ECO:0000256" key="2">
    <source>
        <dbReference type="ARBA" id="ARBA00022448"/>
    </source>
</evidence>